<organism evidence="1 2">
    <name type="scientific">Bacteroides fragilis str. 2-F-2 #4</name>
    <dbReference type="NCBI Taxonomy" id="1339280"/>
    <lineage>
        <taxon>Bacteria</taxon>
        <taxon>Pseudomonadati</taxon>
        <taxon>Bacteroidota</taxon>
        <taxon>Bacteroidia</taxon>
        <taxon>Bacteroidales</taxon>
        <taxon>Bacteroidaceae</taxon>
        <taxon>Bacteroides</taxon>
    </lineage>
</organism>
<reference evidence="1 2" key="1">
    <citation type="submission" date="2014-02" db="EMBL/GenBank/DDBJ databases">
        <authorList>
            <person name="Sears C."/>
            <person name="Carroll K."/>
            <person name="Sack B.R."/>
            <person name="Qadri F."/>
            <person name="Myers L.L."/>
            <person name="Chung G.-T."/>
            <person name="Escheverria P."/>
            <person name="Fraser C.M."/>
            <person name="Sadzewicz L."/>
            <person name="Shefchek K.A."/>
            <person name="Tallon L."/>
            <person name="Das S.P."/>
            <person name="Daugherty S."/>
            <person name="Mongodin E.F."/>
        </authorList>
    </citation>
    <scope>NUCLEOTIDE SEQUENCE [LARGE SCALE GENOMIC DNA]</scope>
    <source>
        <strain evidence="1 2">2-F-2 #4</strain>
    </source>
</reference>
<proteinExistence type="predicted"/>
<comment type="caution">
    <text evidence="1">The sequence shown here is derived from an EMBL/GenBank/DDBJ whole genome shotgun (WGS) entry which is preliminary data.</text>
</comment>
<sequence>MILLYKNKDITFVNVYCVTYTLHNCHILSLNMQQIVDIYLFFLVTGKPFK</sequence>
<dbReference type="AlphaFoldDB" id="A0A015ZJ43"/>
<dbReference type="EMBL" id="JGDM01000063">
    <property type="protein sequence ID" value="EXZ44427.1"/>
    <property type="molecule type" value="Genomic_DNA"/>
</dbReference>
<dbReference type="Proteomes" id="UP000022272">
    <property type="component" value="Unassembled WGS sequence"/>
</dbReference>
<name>A0A015ZJ43_BACFG</name>
<evidence type="ECO:0000313" key="2">
    <source>
        <dbReference type="Proteomes" id="UP000022272"/>
    </source>
</evidence>
<accession>A0A015ZJ43</accession>
<gene>
    <name evidence="1" type="ORF">M076_2403</name>
</gene>
<protein>
    <submittedName>
        <fullName evidence="1">Uncharacterized protein</fullName>
    </submittedName>
</protein>
<evidence type="ECO:0000313" key="1">
    <source>
        <dbReference type="EMBL" id="EXZ44427.1"/>
    </source>
</evidence>